<dbReference type="GO" id="GO:0003964">
    <property type="term" value="F:RNA-directed DNA polymerase activity"/>
    <property type="evidence" value="ECO:0007669"/>
    <property type="project" value="UniProtKB-KW"/>
</dbReference>
<evidence type="ECO:0000259" key="1">
    <source>
        <dbReference type="PROSITE" id="PS50878"/>
    </source>
</evidence>
<evidence type="ECO:0000313" key="3">
    <source>
        <dbReference type="Proteomes" id="UP000183810"/>
    </source>
</evidence>
<sequence length="483" mass="55162">MNTSASWPDPETAELRVRRMQRKLHHWAVDDSGRCFDDVFNLVYDPAFLTVAWDRVRTNKGARSAGADGIVPRFLGPEESARMLETLHAQVKARRFRPDPVREVMIPKANGKLRRLGIATAADRVVQASLKLVLEPIFEADFRPCSYGFRPRRRAQDAIAEIHYLAGGTRAYHWVFEGDIEACFDEIDHTALMARVRARVSDKRVLALVKLFLKAGILGKDLAFRSNATGTPQGGILSPLLANIALSVLDEHFAAKWEALGPYWTRAKYCRAGGATMKIVRYADDFVVMVHGSQADAEALREEVAAVLAPMGLRLSAEKTKICHVDEGFEFLGFRIQRQTKRGTGKKYVYTWPSKKALASVIDKVRMVTRRHKHRTLADLLHRLNPVLRGWCGYFQHGVSKRTFSYLDHYAWWKVVGWMRKRHHGLAWGVFCRRFLPGWQIRVGRTAMFRPWEVEVTRYRFRGYNIATPWSWRPPESATATTA</sequence>
<keyword evidence="2" id="KW-0695">RNA-directed DNA polymerase</keyword>
<dbReference type="InterPro" id="IPR000477">
    <property type="entry name" value="RT_dom"/>
</dbReference>
<dbReference type="PANTHER" id="PTHR34047:SF8">
    <property type="entry name" value="PROTEIN YKFC"/>
    <property type="match status" value="1"/>
</dbReference>
<organism evidence="2 3">
    <name type="scientific">Nocardia mangyaensis</name>
    <dbReference type="NCBI Taxonomy" id="2213200"/>
    <lineage>
        <taxon>Bacteria</taxon>
        <taxon>Bacillati</taxon>
        <taxon>Actinomycetota</taxon>
        <taxon>Actinomycetes</taxon>
        <taxon>Mycobacteriales</taxon>
        <taxon>Nocardiaceae</taxon>
        <taxon>Nocardia</taxon>
    </lineage>
</organism>
<evidence type="ECO:0000313" key="2">
    <source>
        <dbReference type="EMBL" id="APE37062.1"/>
    </source>
</evidence>
<dbReference type="SUPFAM" id="SSF56672">
    <property type="entry name" value="DNA/RNA polymerases"/>
    <property type="match status" value="1"/>
</dbReference>
<dbReference type="Pfam" id="PF00078">
    <property type="entry name" value="RVT_1"/>
    <property type="match status" value="1"/>
</dbReference>
<dbReference type="RefSeq" id="WP_071930234.1">
    <property type="nucleotide sequence ID" value="NZ_CP018082.1"/>
</dbReference>
<dbReference type="Proteomes" id="UP000183810">
    <property type="component" value="Chromosome"/>
</dbReference>
<keyword evidence="3" id="KW-1185">Reference proteome</keyword>
<dbReference type="InterPro" id="IPR051083">
    <property type="entry name" value="GrpII_Intron_Splice-Mob/Def"/>
</dbReference>
<feature type="domain" description="Reverse transcriptase" evidence="1">
    <location>
        <begin position="87"/>
        <end position="336"/>
    </location>
</feature>
<dbReference type="OrthoDB" id="1550386at2"/>
<dbReference type="InterPro" id="IPR030931">
    <property type="entry name" value="Group_II_RT_mat"/>
</dbReference>
<keyword evidence="2" id="KW-0548">Nucleotidyltransferase</keyword>
<dbReference type="InterPro" id="IPR043502">
    <property type="entry name" value="DNA/RNA_pol_sf"/>
</dbReference>
<dbReference type="AlphaFoldDB" id="A0A1J0VYH9"/>
<name>A0A1J0VYH9_9NOCA</name>
<reference evidence="2" key="1">
    <citation type="submission" date="2016-11" db="EMBL/GenBank/DDBJ databases">
        <authorList>
            <person name="Jaros S."/>
            <person name="Januszkiewicz K."/>
            <person name="Wedrychowicz H."/>
        </authorList>
    </citation>
    <scope>NUCLEOTIDE SEQUENCE [LARGE SCALE GENOMIC DNA]</scope>
    <source>
        <strain evidence="2">Y48</strain>
    </source>
</reference>
<dbReference type="InterPro" id="IPR013597">
    <property type="entry name" value="Mat_intron_G2"/>
</dbReference>
<dbReference type="CDD" id="cd01651">
    <property type="entry name" value="RT_G2_intron"/>
    <property type="match status" value="1"/>
</dbReference>
<dbReference type="EMBL" id="CP018082">
    <property type="protein sequence ID" value="APE37062.1"/>
    <property type="molecule type" value="Genomic_DNA"/>
</dbReference>
<dbReference type="PANTHER" id="PTHR34047">
    <property type="entry name" value="NUCLEAR INTRON MATURASE 1, MITOCHONDRIAL-RELATED"/>
    <property type="match status" value="1"/>
</dbReference>
<dbReference type="KEGG" id="nsl:BOX37_27550"/>
<proteinExistence type="predicted"/>
<dbReference type="PROSITE" id="PS50878">
    <property type="entry name" value="RT_POL"/>
    <property type="match status" value="1"/>
</dbReference>
<protein>
    <submittedName>
        <fullName evidence="2">Group II intron reverse transcriptase/maturase</fullName>
    </submittedName>
</protein>
<dbReference type="NCBIfam" id="TIGR04416">
    <property type="entry name" value="group_II_RT_mat"/>
    <property type="match status" value="1"/>
</dbReference>
<accession>A0A1J0VYH9</accession>
<keyword evidence="2" id="KW-0808">Transferase</keyword>
<dbReference type="Pfam" id="PF08388">
    <property type="entry name" value="GIIM"/>
    <property type="match status" value="1"/>
</dbReference>
<gene>
    <name evidence="2" type="ORF">BOX37_27550</name>
</gene>